<evidence type="ECO:0000256" key="2">
    <source>
        <dbReference type="ARBA" id="ARBA00022491"/>
    </source>
</evidence>
<organism evidence="9 10">
    <name type="scientific">Biomaibacter acetigenes</name>
    <dbReference type="NCBI Taxonomy" id="2316383"/>
    <lineage>
        <taxon>Bacteria</taxon>
        <taxon>Bacillati</taxon>
        <taxon>Bacillota</taxon>
        <taxon>Clostridia</taxon>
        <taxon>Thermosediminibacterales</taxon>
        <taxon>Tepidanaerobacteraceae</taxon>
        <taxon>Biomaibacter</taxon>
    </lineage>
</organism>
<dbReference type="Proteomes" id="UP000280960">
    <property type="component" value="Chromosome"/>
</dbReference>
<dbReference type="CDD" id="cd07153">
    <property type="entry name" value="Fur_like"/>
    <property type="match status" value="1"/>
</dbReference>
<dbReference type="AlphaFoldDB" id="A0A3G2R9Q7"/>
<dbReference type="PANTHER" id="PTHR33202">
    <property type="entry name" value="ZINC UPTAKE REGULATION PROTEIN"/>
    <property type="match status" value="1"/>
</dbReference>
<dbReference type="SUPFAM" id="SSF46785">
    <property type="entry name" value="Winged helix' DNA-binding domain"/>
    <property type="match status" value="1"/>
</dbReference>
<feature type="binding site" evidence="8">
    <location>
        <position position="86"/>
    </location>
    <ligand>
        <name>Fe cation</name>
        <dbReference type="ChEBI" id="CHEBI:24875"/>
    </ligand>
</feature>
<keyword evidence="3 7" id="KW-0862">Zinc</keyword>
<dbReference type="PANTHER" id="PTHR33202:SF7">
    <property type="entry name" value="FERRIC UPTAKE REGULATION PROTEIN"/>
    <property type="match status" value="1"/>
</dbReference>
<evidence type="ECO:0000256" key="1">
    <source>
        <dbReference type="ARBA" id="ARBA00007957"/>
    </source>
</evidence>
<gene>
    <name evidence="9" type="ORF">D2962_00720</name>
</gene>
<dbReference type="InterPro" id="IPR002481">
    <property type="entry name" value="FUR"/>
</dbReference>
<comment type="cofactor">
    <cofactor evidence="7">
        <name>Zn(2+)</name>
        <dbReference type="ChEBI" id="CHEBI:29105"/>
    </cofactor>
    <text evidence="7">Binds 1 zinc ion per subunit.</text>
</comment>
<sequence length="141" mass="16267">MNIDEMLKQKQLKVTPQRKAILTVLERSESVLSAQELFREVLELLPGTNFSTIYRNLDTLLSRGLLCRIPRENGGDLYEIRREEGHHHHVICKGCGASIPVDFCPMETLNCQLEEYGFTPTEHHFEVYGLCSKCKKQHRIP</sequence>
<dbReference type="Pfam" id="PF01475">
    <property type="entry name" value="FUR"/>
    <property type="match status" value="1"/>
</dbReference>
<evidence type="ECO:0000256" key="4">
    <source>
        <dbReference type="ARBA" id="ARBA00023015"/>
    </source>
</evidence>
<feature type="binding site" evidence="8">
    <location>
        <position position="107"/>
    </location>
    <ligand>
        <name>Fe cation</name>
        <dbReference type="ChEBI" id="CHEBI:24875"/>
    </ligand>
</feature>
<dbReference type="KEGG" id="bacg:D2962_00720"/>
<dbReference type="EMBL" id="CP033169">
    <property type="protein sequence ID" value="AYO32145.1"/>
    <property type="molecule type" value="Genomic_DNA"/>
</dbReference>
<dbReference type="InterPro" id="IPR036390">
    <property type="entry name" value="WH_DNA-bd_sf"/>
</dbReference>
<feature type="binding site" evidence="7">
    <location>
        <position position="92"/>
    </location>
    <ligand>
        <name>Zn(2+)</name>
        <dbReference type="ChEBI" id="CHEBI:29105"/>
    </ligand>
</feature>
<keyword evidence="7" id="KW-0479">Metal-binding</keyword>
<dbReference type="GO" id="GO:0045892">
    <property type="term" value="P:negative regulation of DNA-templated transcription"/>
    <property type="evidence" value="ECO:0007669"/>
    <property type="project" value="TreeGrafter"/>
</dbReference>
<keyword evidence="8" id="KW-0408">Iron</keyword>
<name>A0A3G2R9Q7_9FIRM</name>
<proteinExistence type="inferred from homology"/>
<evidence type="ECO:0000313" key="9">
    <source>
        <dbReference type="EMBL" id="AYO32145.1"/>
    </source>
</evidence>
<protein>
    <submittedName>
        <fullName evidence="9">Transcriptional repressor</fullName>
    </submittedName>
</protein>
<dbReference type="GO" id="GO:0000976">
    <property type="term" value="F:transcription cis-regulatory region binding"/>
    <property type="evidence" value="ECO:0007669"/>
    <property type="project" value="TreeGrafter"/>
</dbReference>
<dbReference type="Gene3D" id="1.10.10.10">
    <property type="entry name" value="Winged helix-like DNA-binding domain superfamily/Winged helix DNA-binding domain"/>
    <property type="match status" value="1"/>
</dbReference>
<dbReference type="GO" id="GO:0003700">
    <property type="term" value="F:DNA-binding transcription factor activity"/>
    <property type="evidence" value="ECO:0007669"/>
    <property type="project" value="InterPro"/>
</dbReference>
<keyword evidence="2" id="KW-0678">Repressor</keyword>
<evidence type="ECO:0000313" key="10">
    <source>
        <dbReference type="Proteomes" id="UP000280960"/>
    </source>
</evidence>
<dbReference type="GO" id="GO:0008270">
    <property type="term" value="F:zinc ion binding"/>
    <property type="evidence" value="ECO:0007669"/>
    <property type="project" value="TreeGrafter"/>
</dbReference>
<keyword evidence="6" id="KW-0804">Transcription</keyword>
<evidence type="ECO:0000256" key="8">
    <source>
        <dbReference type="PIRSR" id="PIRSR602481-2"/>
    </source>
</evidence>
<feature type="binding site" evidence="7">
    <location>
        <position position="131"/>
    </location>
    <ligand>
        <name>Zn(2+)</name>
        <dbReference type="ChEBI" id="CHEBI:29105"/>
    </ligand>
</feature>
<feature type="binding site" evidence="7">
    <location>
        <position position="95"/>
    </location>
    <ligand>
        <name>Zn(2+)</name>
        <dbReference type="ChEBI" id="CHEBI:29105"/>
    </ligand>
</feature>
<comment type="similarity">
    <text evidence="1">Belongs to the Fur family.</text>
</comment>
<feature type="binding site" evidence="8">
    <location>
        <position position="123"/>
    </location>
    <ligand>
        <name>Fe cation</name>
        <dbReference type="ChEBI" id="CHEBI:24875"/>
    </ligand>
</feature>
<keyword evidence="10" id="KW-1185">Reference proteome</keyword>
<feature type="binding site" evidence="7">
    <location>
        <position position="134"/>
    </location>
    <ligand>
        <name>Zn(2+)</name>
        <dbReference type="ChEBI" id="CHEBI:29105"/>
    </ligand>
</feature>
<dbReference type="GO" id="GO:1900376">
    <property type="term" value="P:regulation of secondary metabolite biosynthetic process"/>
    <property type="evidence" value="ECO:0007669"/>
    <property type="project" value="TreeGrafter"/>
</dbReference>
<dbReference type="Gene3D" id="3.30.1490.190">
    <property type="match status" value="1"/>
</dbReference>
<dbReference type="InterPro" id="IPR036388">
    <property type="entry name" value="WH-like_DNA-bd_sf"/>
</dbReference>
<evidence type="ECO:0000256" key="3">
    <source>
        <dbReference type="ARBA" id="ARBA00022833"/>
    </source>
</evidence>
<keyword evidence="4" id="KW-0805">Transcription regulation</keyword>
<evidence type="ECO:0000256" key="7">
    <source>
        <dbReference type="PIRSR" id="PIRSR602481-1"/>
    </source>
</evidence>
<keyword evidence="5" id="KW-0238">DNA-binding</keyword>
<accession>A0A3G2R9Q7</accession>
<dbReference type="InterPro" id="IPR043135">
    <property type="entry name" value="Fur_C"/>
</dbReference>
<comment type="cofactor">
    <cofactor evidence="8">
        <name>Mn(2+)</name>
        <dbReference type="ChEBI" id="CHEBI:29035"/>
    </cofactor>
    <cofactor evidence="8">
        <name>Fe(2+)</name>
        <dbReference type="ChEBI" id="CHEBI:29033"/>
    </cofactor>
    <text evidence="8">Binds 1 Mn(2+) or Fe(2+) ion per subunit.</text>
</comment>
<evidence type="ECO:0000256" key="6">
    <source>
        <dbReference type="ARBA" id="ARBA00023163"/>
    </source>
</evidence>
<reference evidence="9 10" key="1">
    <citation type="submission" date="2018-10" db="EMBL/GenBank/DDBJ databases">
        <authorList>
            <person name="Zhang X."/>
        </authorList>
    </citation>
    <scope>NUCLEOTIDE SEQUENCE [LARGE SCALE GENOMIC DNA]</scope>
    <source>
        <strain evidence="9 10">SK-G1</strain>
    </source>
</reference>
<evidence type="ECO:0000256" key="5">
    <source>
        <dbReference type="ARBA" id="ARBA00023125"/>
    </source>
</evidence>